<dbReference type="Pfam" id="PF13778">
    <property type="entry name" value="DUF4174"/>
    <property type="match status" value="1"/>
</dbReference>
<evidence type="ECO:0000259" key="2">
    <source>
        <dbReference type="Pfam" id="PF13778"/>
    </source>
</evidence>
<evidence type="ECO:0000256" key="1">
    <source>
        <dbReference type="ARBA" id="ARBA00022729"/>
    </source>
</evidence>
<name>A0ABY8INB2_9HYPH</name>
<gene>
    <name evidence="3" type="ORF">PR018_22025</name>
</gene>
<dbReference type="Proteomes" id="UP000318939">
    <property type="component" value="Plasmid unnamed1"/>
</dbReference>
<keyword evidence="4" id="KW-1185">Reference proteome</keyword>
<evidence type="ECO:0000313" key="3">
    <source>
        <dbReference type="EMBL" id="WFS24975.1"/>
    </source>
</evidence>
<dbReference type="RefSeq" id="WP_161991008.1">
    <property type="nucleotide sequence ID" value="NZ_CP117268.1"/>
</dbReference>
<evidence type="ECO:0000313" key="4">
    <source>
        <dbReference type="Proteomes" id="UP000318939"/>
    </source>
</evidence>
<accession>A0ABY8INB2</accession>
<geneLocation type="plasmid" evidence="3 4">
    <name>unnamed1</name>
</geneLocation>
<dbReference type="EMBL" id="CP117268">
    <property type="protein sequence ID" value="WFS24975.1"/>
    <property type="molecule type" value="Genomic_DNA"/>
</dbReference>
<protein>
    <submittedName>
        <fullName evidence="3">DUF4174 domain-containing protein</fullName>
    </submittedName>
</protein>
<reference evidence="3 4" key="2">
    <citation type="journal article" date="2023" name="MicrobiologyOpen">
        <title>Genomics of the tumorigenes clade of the family Rhizobiaceae and description of Rhizobium rhododendri sp. nov.</title>
        <authorList>
            <person name="Kuzmanovic N."/>
            <person name="diCenzo G.C."/>
            <person name="Bunk B."/>
            <person name="Sproeer C."/>
            <person name="Fruehling A."/>
            <person name="Neumann-Schaal M."/>
            <person name="Overmann J."/>
            <person name="Smalla K."/>
        </authorList>
    </citation>
    <scope>NUCLEOTIDE SEQUENCE [LARGE SCALE GENOMIC DNA]</scope>
    <source>
        <strain evidence="4">rho-6.2</strain>
        <plasmid evidence="3 4">unnamed1</plasmid>
    </source>
</reference>
<dbReference type="InterPro" id="IPR025232">
    <property type="entry name" value="DUF4174"/>
</dbReference>
<sequence length="141" mass="15068">MRTFLIASAIVIAAASVGQVFALDELAKYRSQNRVIILFGGSGDQKLAKQVEVLKTQESGLAERDVVVMTVVGDEVRPVHGDATGVDARKLRQEADINGNTFEAVLIGKDGGVKLRSLDVVTGGKLFELIDSMPMRKAGRG</sequence>
<organism evidence="3 4">
    <name type="scientific">Rhizobium rhododendri</name>
    <dbReference type="NCBI Taxonomy" id="2506430"/>
    <lineage>
        <taxon>Bacteria</taxon>
        <taxon>Pseudomonadati</taxon>
        <taxon>Pseudomonadota</taxon>
        <taxon>Alphaproteobacteria</taxon>
        <taxon>Hyphomicrobiales</taxon>
        <taxon>Rhizobiaceae</taxon>
        <taxon>Rhizobium/Agrobacterium group</taxon>
        <taxon>Rhizobium</taxon>
    </lineage>
</organism>
<keyword evidence="3" id="KW-0614">Plasmid</keyword>
<reference evidence="3 4" key="1">
    <citation type="journal article" date="2019" name="Phytopathology">
        <title>A Novel Group of Rhizobium tumorigenes-Like Agrobacteria Associated with Crown Gall Disease of Rhododendron and Blueberry.</title>
        <authorList>
            <person name="Kuzmanovic N."/>
            <person name="Behrens P."/>
            <person name="Idczak E."/>
            <person name="Wagner S."/>
            <person name="Gotz M."/>
            <person name="Sproer C."/>
            <person name="Bunk B."/>
            <person name="Overmann J."/>
            <person name="Smalla K."/>
        </authorList>
    </citation>
    <scope>NUCLEOTIDE SEQUENCE [LARGE SCALE GENOMIC DNA]</scope>
    <source>
        <strain evidence="4">rho-6.2</strain>
    </source>
</reference>
<feature type="domain" description="DUF4174" evidence="2">
    <location>
        <begin position="26"/>
        <end position="137"/>
    </location>
</feature>
<keyword evidence="1" id="KW-0732">Signal</keyword>
<proteinExistence type="predicted"/>